<dbReference type="InterPro" id="IPR013424">
    <property type="entry name" value="Ice-binding_C"/>
</dbReference>
<evidence type="ECO:0000313" key="3">
    <source>
        <dbReference type="EMBL" id="WOO42046.1"/>
    </source>
</evidence>
<evidence type="ECO:0000256" key="2">
    <source>
        <dbReference type="SAM" id="SignalP"/>
    </source>
</evidence>
<keyword evidence="1" id="KW-0812">Transmembrane</keyword>
<evidence type="ECO:0000256" key="1">
    <source>
        <dbReference type="SAM" id="Phobius"/>
    </source>
</evidence>
<dbReference type="Proteomes" id="UP001304300">
    <property type="component" value="Chromosome"/>
</dbReference>
<feature type="signal peptide" evidence="2">
    <location>
        <begin position="1"/>
        <end position="24"/>
    </location>
</feature>
<dbReference type="RefSeq" id="WP_317834530.1">
    <property type="nucleotide sequence ID" value="NZ_CP136920.1"/>
</dbReference>
<accession>A0AAQ3QU52</accession>
<feature type="chain" id="PRO_5043007358" evidence="2">
    <location>
        <begin position="25"/>
        <end position="309"/>
    </location>
</feature>
<keyword evidence="1" id="KW-1133">Transmembrane helix</keyword>
<organism evidence="3 4">
    <name type="scientific">Rubellicoccus peritrichatus</name>
    <dbReference type="NCBI Taxonomy" id="3080537"/>
    <lineage>
        <taxon>Bacteria</taxon>
        <taxon>Pseudomonadati</taxon>
        <taxon>Verrucomicrobiota</taxon>
        <taxon>Opitutia</taxon>
        <taxon>Puniceicoccales</taxon>
        <taxon>Cerasicoccaceae</taxon>
        <taxon>Rubellicoccus</taxon>
    </lineage>
</organism>
<proteinExistence type="predicted"/>
<protein>
    <submittedName>
        <fullName evidence="3">PEP-CTERM sorting domain-containing protein</fullName>
    </submittedName>
</protein>
<keyword evidence="4" id="KW-1185">Reference proteome</keyword>
<feature type="transmembrane region" description="Helical" evidence="1">
    <location>
        <begin position="286"/>
        <end position="302"/>
    </location>
</feature>
<dbReference type="NCBIfam" id="TIGR02595">
    <property type="entry name" value="PEP_CTERM"/>
    <property type="match status" value="1"/>
</dbReference>
<reference evidence="3 4" key="1">
    <citation type="submission" date="2023-10" db="EMBL/GenBank/DDBJ databases">
        <title>Rubellicoccus peritrichatus gen. nov., sp. nov., isolated from an algae of coral reef tank.</title>
        <authorList>
            <person name="Luo J."/>
        </authorList>
    </citation>
    <scope>NUCLEOTIDE SEQUENCE [LARGE SCALE GENOMIC DNA]</scope>
    <source>
        <strain evidence="3 4">CR14</strain>
    </source>
</reference>
<sequence length="309" mass="31376">MKKLQLIATLTSFVSFITAPTAFGADVNLTANDAFGTSSFNAAGNWSDAAAPSAGNDYFVTGFLLRTPEANADITFGGDSLTINAGGRLINKVISSTAVVTINNLTLNGGLIDTGLGSTLVSRYGGNFTVNGTGSQFDANGTPMVVSAVLSGTGDLEVLSDPFGITFSAANTYTGNFTVNGPSTFSDTSSWSFDIGANGVNNSIGGGGTLNLDGSLNLDLSGAGTGVGDSWLLVDNSSLTETYGGTFTVAGFSDDGGGLWSQSANGVIYQFDQGTGALSVSAIPEPSVYGLLIAMGVGFLAFRRRKMNA</sequence>
<dbReference type="KEGG" id="puo:RZN69_03030"/>
<gene>
    <name evidence="3" type="ORF">RZN69_03030</name>
</gene>
<dbReference type="AlphaFoldDB" id="A0AAQ3QU52"/>
<name>A0AAQ3QU52_9BACT</name>
<dbReference type="EMBL" id="CP136920">
    <property type="protein sequence ID" value="WOO42046.1"/>
    <property type="molecule type" value="Genomic_DNA"/>
</dbReference>
<keyword evidence="1" id="KW-0472">Membrane</keyword>
<keyword evidence="2" id="KW-0732">Signal</keyword>
<evidence type="ECO:0000313" key="4">
    <source>
        <dbReference type="Proteomes" id="UP001304300"/>
    </source>
</evidence>